<dbReference type="PROSITE" id="PS51192">
    <property type="entry name" value="HELICASE_ATP_BIND_1"/>
    <property type="match status" value="1"/>
</dbReference>
<dbReference type="Proteomes" id="UP001303373">
    <property type="component" value="Chromosome 6"/>
</dbReference>
<dbReference type="SMART" id="SM00490">
    <property type="entry name" value="HELICc"/>
    <property type="match status" value="1"/>
</dbReference>
<dbReference type="InterPro" id="IPR011011">
    <property type="entry name" value="Znf_FYVE_PHD"/>
</dbReference>
<dbReference type="GO" id="GO:0042393">
    <property type="term" value="F:histone binding"/>
    <property type="evidence" value="ECO:0007669"/>
    <property type="project" value="TreeGrafter"/>
</dbReference>
<evidence type="ECO:0000256" key="4">
    <source>
        <dbReference type="ARBA" id="ARBA00022801"/>
    </source>
</evidence>
<feature type="region of interest" description="Disordered" evidence="7">
    <location>
        <begin position="1427"/>
        <end position="1541"/>
    </location>
</feature>
<feature type="region of interest" description="Disordered" evidence="7">
    <location>
        <begin position="260"/>
        <end position="328"/>
    </location>
</feature>
<keyword evidence="5" id="KW-0067">ATP-binding</keyword>
<keyword evidence="11" id="KW-1185">Reference proteome</keyword>
<dbReference type="InterPro" id="IPR040934">
    <property type="entry name" value="Znf-CCCH_6"/>
</dbReference>
<dbReference type="Pfam" id="PF00176">
    <property type="entry name" value="SNF2-rel_dom"/>
    <property type="match status" value="1"/>
</dbReference>
<dbReference type="PANTHER" id="PTHR45623:SF17">
    <property type="entry name" value="CHROMODOMAIN-HELICASE-DNA-BINDING PROTEIN 3-RELATED"/>
    <property type="match status" value="1"/>
</dbReference>
<keyword evidence="6" id="KW-0539">Nucleus</keyword>
<evidence type="ECO:0000256" key="6">
    <source>
        <dbReference type="ARBA" id="ARBA00023242"/>
    </source>
</evidence>
<dbReference type="GO" id="GO:0016887">
    <property type="term" value="F:ATP hydrolysis activity"/>
    <property type="evidence" value="ECO:0007669"/>
    <property type="project" value="TreeGrafter"/>
</dbReference>
<evidence type="ECO:0000256" key="7">
    <source>
        <dbReference type="SAM" id="MobiDB-lite"/>
    </source>
</evidence>
<evidence type="ECO:0000313" key="11">
    <source>
        <dbReference type="Proteomes" id="UP001303373"/>
    </source>
</evidence>
<dbReference type="InterPro" id="IPR049730">
    <property type="entry name" value="SNF2/RAD54-like_C"/>
</dbReference>
<dbReference type="SUPFAM" id="SSF52540">
    <property type="entry name" value="P-loop containing nucleoside triphosphate hydrolases"/>
    <property type="match status" value="2"/>
</dbReference>
<dbReference type="Gene3D" id="3.40.50.300">
    <property type="entry name" value="P-loop containing nucleotide triphosphate hydrolases"/>
    <property type="match status" value="1"/>
</dbReference>
<evidence type="ECO:0000313" key="10">
    <source>
        <dbReference type="EMBL" id="WPH01485.1"/>
    </source>
</evidence>
<dbReference type="InterPro" id="IPR038718">
    <property type="entry name" value="SNF2-like_sf"/>
</dbReference>
<dbReference type="InterPro" id="IPR013083">
    <property type="entry name" value="Znf_RING/FYVE/PHD"/>
</dbReference>
<dbReference type="SUPFAM" id="SSF54160">
    <property type="entry name" value="Chromo domain-like"/>
    <property type="match status" value="1"/>
</dbReference>
<dbReference type="GO" id="GO:0003677">
    <property type="term" value="F:DNA binding"/>
    <property type="evidence" value="ECO:0007669"/>
    <property type="project" value="TreeGrafter"/>
</dbReference>
<dbReference type="InterPro" id="IPR000330">
    <property type="entry name" value="SNF2_N"/>
</dbReference>
<dbReference type="Gene3D" id="3.30.40.10">
    <property type="entry name" value="Zinc/RING finger domain, C3HC4 (zinc finger)"/>
    <property type="match status" value="1"/>
</dbReference>
<feature type="domain" description="Helicase ATP-binding" evidence="8">
    <location>
        <begin position="829"/>
        <end position="1000"/>
    </location>
</feature>
<organism evidence="10 11">
    <name type="scientific">Acrodontium crateriforme</name>
    <dbReference type="NCBI Taxonomy" id="150365"/>
    <lineage>
        <taxon>Eukaryota</taxon>
        <taxon>Fungi</taxon>
        <taxon>Dikarya</taxon>
        <taxon>Ascomycota</taxon>
        <taxon>Pezizomycotina</taxon>
        <taxon>Dothideomycetes</taxon>
        <taxon>Dothideomycetidae</taxon>
        <taxon>Mycosphaerellales</taxon>
        <taxon>Teratosphaeriaceae</taxon>
        <taxon>Acrodontium</taxon>
    </lineage>
</organism>
<feature type="compositionally biased region" description="Basic residues" evidence="7">
    <location>
        <begin position="315"/>
        <end position="328"/>
    </location>
</feature>
<evidence type="ECO:0000256" key="1">
    <source>
        <dbReference type="ARBA" id="ARBA00004123"/>
    </source>
</evidence>
<dbReference type="GO" id="GO:0000785">
    <property type="term" value="C:chromatin"/>
    <property type="evidence" value="ECO:0007669"/>
    <property type="project" value="TreeGrafter"/>
</dbReference>
<dbReference type="GO" id="GO:0005524">
    <property type="term" value="F:ATP binding"/>
    <property type="evidence" value="ECO:0007669"/>
    <property type="project" value="UniProtKB-KW"/>
</dbReference>
<dbReference type="GO" id="GO:0140658">
    <property type="term" value="F:ATP-dependent chromatin remodeler activity"/>
    <property type="evidence" value="ECO:0007669"/>
    <property type="project" value="TreeGrafter"/>
</dbReference>
<dbReference type="PROSITE" id="PS51194">
    <property type="entry name" value="HELICASE_CTER"/>
    <property type="match status" value="1"/>
</dbReference>
<comment type="subcellular location">
    <subcellularLocation>
        <location evidence="1">Nucleus</location>
    </subcellularLocation>
</comment>
<feature type="compositionally biased region" description="Polar residues" evidence="7">
    <location>
        <begin position="1485"/>
        <end position="1500"/>
    </location>
</feature>
<evidence type="ECO:0000256" key="2">
    <source>
        <dbReference type="ARBA" id="ARBA00011353"/>
    </source>
</evidence>
<feature type="compositionally biased region" description="Polar residues" evidence="7">
    <location>
        <begin position="60"/>
        <end position="70"/>
    </location>
</feature>
<protein>
    <submittedName>
        <fullName evidence="10">SNF2 family DNA-dependent chromodomain-containing ATPase</fullName>
    </submittedName>
</protein>
<feature type="domain" description="Helicase C-terminal" evidence="9">
    <location>
        <begin position="1134"/>
        <end position="1283"/>
    </location>
</feature>
<dbReference type="Pfam" id="PF00271">
    <property type="entry name" value="Helicase_C"/>
    <property type="match status" value="1"/>
</dbReference>
<evidence type="ECO:0000259" key="8">
    <source>
        <dbReference type="PROSITE" id="PS51192"/>
    </source>
</evidence>
<dbReference type="GO" id="GO:0005634">
    <property type="term" value="C:nucleus"/>
    <property type="evidence" value="ECO:0007669"/>
    <property type="project" value="UniProtKB-SubCell"/>
</dbReference>
<feature type="region of interest" description="Disordered" evidence="7">
    <location>
        <begin position="56"/>
        <end position="80"/>
    </location>
</feature>
<comment type="subunit">
    <text evidence="2">Component of the NuA4 histone acetyltransferase complex.</text>
</comment>
<dbReference type="CDD" id="cd17919">
    <property type="entry name" value="DEXHc_Snf"/>
    <property type="match status" value="1"/>
</dbReference>
<evidence type="ECO:0000256" key="5">
    <source>
        <dbReference type="ARBA" id="ARBA00022840"/>
    </source>
</evidence>
<dbReference type="CDD" id="cd18793">
    <property type="entry name" value="SF2_C_SNF"/>
    <property type="match status" value="1"/>
</dbReference>
<feature type="compositionally biased region" description="Acidic residues" evidence="7">
    <location>
        <begin position="287"/>
        <end position="300"/>
    </location>
</feature>
<keyword evidence="4" id="KW-0378">Hydrolase</keyword>
<dbReference type="Pfam" id="PF18585">
    <property type="entry name" value="zf-CCCH_6"/>
    <property type="match status" value="1"/>
</dbReference>
<dbReference type="GO" id="GO:0003682">
    <property type="term" value="F:chromatin binding"/>
    <property type="evidence" value="ECO:0007669"/>
    <property type="project" value="TreeGrafter"/>
</dbReference>
<dbReference type="Pfam" id="PF15446">
    <property type="entry name" value="zf-PHD-like"/>
    <property type="match status" value="1"/>
</dbReference>
<dbReference type="InterPro" id="IPR014001">
    <property type="entry name" value="Helicase_ATP-bd"/>
</dbReference>
<feature type="region of interest" description="Disordered" evidence="7">
    <location>
        <begin position="1726"/>
        <end position="1749"/>
    </location>
</feature>
<accession>A0AAQ3RAQ0</accession>
<evidence type="ECO:0000256" key="3">
    <source>
        <dbReference type="ARBA" id="ARBA00022741"/>
    </source>
</evidence>
<dbReference type="Pfam" id="PF23615">
    <property type="entry name" value="Chromo_MIT1"/>
    <property type="match status" value="1"/>
</dbReference>
<feature type="region of interest" description="Disordered" evidence="7">
    <location>
        <begin position="540"/>
        <end position="561"/>
    </location>
</feature>
<dbReference type="SMART" id="SM00487">
    <property type="entry name" value="DEXDc"/>
    <property type="match status" value="1"/>
</dbReference>
<dbReference type="PANTHER" id="PTHR45623">
    <property type="entry name" value="CHROMODOMAIN-HELICASE-DNA-BINDING PROTEIN 3-RELATED-RELATED"/>
    <property type="match status" value="1"/>
</dbReference>
<gene>
    <name evidence="10" type="ORF">R9X50_00433100</name>
</gene>
<reference evidence="10 11" key="1">
    <citation type="submission" date="2023-11" db="EMBL/GenBank/DDBJ databases">
        <title>An acidophilic fungus is an integral part of prey digestion in a carnivorous sundew plant.</title>
        <authorList>
            <person name="Tsai I.J."/>
        </authorList>
    </citation>
    <scope>NUCLEOTIDE SEQUENCE [LARGE SCALE GENOMIC DNA]</scope>
    <source>
        <strain evidence="10">169a</strain>
    </source>
</reference>
<evidence type="ECO:0000259" key="9">
    <source>
        <dbReference type="PROSITE" id="PS51194"/>
    </source>
</evidence>
<dbReference type="Pfam" id="PF23614">
    <property type="entry name" value="DUF7141"/>
    <property type="match status" value="1"/>
</dbReference>
<dbReference type="InterPro" id="IPR041684">
    <property type="entry name" value="Znf-PHD-like"/>
</dbReference>
<sequence length="1749" mass="197694">MSHHFEAGADSSDDDAFVDMSTWTNSRNKSKASGSANARFVASEALMMSGGLPVDEAQKVLSSGDGSNNASEHDSGNEPVANEEMEVLPQRDSPPRIFSRFTSINRPAASAQPMPAFARPSFFDEDEVEGHFLEDDIIKDVDDILAHVSAQSTHMLVPIIEEYQRTDESIEDFTQDRIVRHVLEEIAPGNITKIYSVEFWDGEIEETTIDRLLQHINGHTAFNIFKSKSVSSHDGRERTMSLSRPERRQKREIGFVNALDVVSDDEPSRERRTTRSRKNKPAQIDYTGDEQQVDGGDEDGSDRSDSVFEQTPRYPGRRSLRQKSRRNLTQRELAEDLQDLQDDSESSDKFLLSDIPGTRKRKRTLRTRGQKVDDFIRDDVSLDRAEPNYVAGRQSGRSTRHQGNMQEFGVEEIYLADTDSEVRERAKPKTSGAKESFKILPRNDEFRMRHSQNCDTCGQSGNFAPLICCQGCTLVYHKSCLGHRSNRDHLVTKVADDDFVLQCRRCVAWARKKEPTAPNQGKCQDCQELGQACEPFRPRKTAAQEQKEREENGGIDPDYEVQPSRLNNADNVLFRCMQCFRGFHFEHLPSRSDVLDLEIDAEQRFREYSRDWKCKECFNMPAKVSKIIAWKPVDEDNYDPDFSFEAIDEDEKIYLVKWDGMSYFRASWMPGAWVWGVTSHLTRKAFAKKFQGPVVRTEDAIPEDFLRTDIVLDVKFTSIVDIRTEEVDKARIREVDKALIKYKGLGYEDAVWEAPPSPEDGYRWTDFVTAYNDWVLGRYVRQPKQVSLRSRLERARKESFASLEKKSQPDNLSGGELMKYQLEGVNWLYYKWFMQKNAILADEMGLGKTIQIIGFLATLVQDWNCFPFLVVVPNSTCPNWRREIKNWAPSLRVVAYYGSKESRDLAFKHELFPGGSKDLRCHVVVTSYDAAADENCRKFLRSVPWQGLIVDEGQRLKNDKNQLYAALGALKVPFKILLTGTPLQNNQRELFNLLHFLDDTYNAEQLEEEFQELDQGKITQLHDMIRPFFLRRTKAQVLTFLPPMSQIIVPISMTLVQKKLYRTILAKNHELIRSIFSSGGSVKKDEGASLNNILMQLRKCLCHPFVYSKSIEEVGVSQSATHRNLVEASSKLMLLELLLPKLKERGHRVLIFSQFLDMLDIIEDFMDGCGLTYQRLDGSISSLQKQKRIDEFNAEGSELFAFLLSTRAGGVGINLVTADTVIILDPDFNPHQDIQALSRAHRIGQKKKVLCFQLVTRPTAEERIMQIGRKKLALDHVLIQEMSGDDNEQVDLVSILRHGASEIFEDSGETDIIYDGPAVDRLLDRGHMEDIQAGQDKSAESTFSFARVWANDENVLQDADTFLHEPEANAPDAGVWANILKERERLAAEEAVRNAEAFGRGQRARGKIGYATDEVLDSTDGIDITAVKKKKKKNKDGSESDTDFQAEESDYDDDETVSGEDPQAALGADDSLGDITGAKERTGPAKNSKSTPNMRFTAPSTPRKAIVKKQIPWVTIPKPPKKTPKKAVQASAPPTKKPGKSLLKVVGRGSGQSAVQLVDQGNPKHLHKSNTSAKRKRERIETIDLTIGHESTEPDVDRHPSFRRVPYPPPRSTEYITYPQYQGPSFLAPSAAELNCMACHTVHAMGSCPAKIAGVEYCNLCGMAHYGFGRVCPHIQSETQVRAMLEALKHSKEPEHLVAEARRYLRGLKGNLVQMKKQKALRESAMRAPAGQLLSQSQPNGYGLHPSGF</sequence>
<dbReference type="CDD" id="cd15489">
    <property type="entry name" value="PHD_SF"/>
    <property type="match status" value="1"/>
</dbReference>
<name>A0AAQ3RAQ0_9PEZI</name>
<dbReference type="SUPFAM" id="SSF57903">
    <property type="entry name" value="FYVE/PHD zinc finger"/>
    <property type="match status" value="1"/>
</dbReference>
<feature type="compositionally biased region" description="Acidic residues" evidence="7">
    <location>
        <begin position="1439"/>
        <end position="1458"/>
    </location>
</feature>
<dbReference type="InterPro" id="IPR001650">
    <property type="entry name" value="Helicase_C-like"/>
</dbReference>
<dbReference type="Gene3D" id="3.40.50.10810">
    <property type="entry name" value="Tandem AAA-ATPase domain"/>
    <property type="match status" value="1"/>
</dbReference>
<dbReference type="EMBL" id="CP138585">
    <property type="protein sequence ID" value="WPH01485.1"/>
    <property type="molecule type" value="Genomic_DNA"/>
</dbReference>
<dbReference type="InterPro" id="IPR016197">
    <property type="entry name" value="Chromo-like_dom_sf"/>
</dbReference>
<dbReference type="InterPro" id="IPR027417">
    <property type="entry name" value="P-loop_NTPase"/>
</dbReference>
<proteinExistence type="predicted"/>
<keyword evidence="3" id="KW-0547">Nucleotide-binding</keyword>
<dbReference type="InterPro" id="IPR055565">
    <property type="entry name" value="DUF7141"/>
</dbReference>
<dbReference type="InterPro" id="IPR056616">
    <property type="entry name" value="Chromo_MIT1"/>
</dbReference>